<dbReference type="CDD" id="cd07765">
    <property type="entry name" value="KRAB_A-box"/>
    <property type="match status" value="1"/>
</dbReference>
<dbReference type="InterPro" id="IPR036051">
    <property type="entry name" value="KRAB_dom_sf"/>
</dbReference>
<evidence type="ECO:0000259" key="1">
    <source>
        <dbReference type="PROSITE" id="PS50805"/>
    </source>
</evidence>
<dbReference type="GO" id="GO:0006355">
    <property type="term" value="P:regulation of DNA-templated transcription"/>
    <property type="evidence" value="ECO:0007669"/>
    <property type="project" value="InterPro"/>
</dbReference>
<protein>
    <recommendedName>
        <fullName evidence="1">KRAB domain-containing protein</fullName>
    </recommendedName>
</protein>
<dbReference type="PROSITE" id="PS50805">
    <property type="entry name" value="KRAB"/>
    <property type="match status" value="1"/>
</dbReference>
<accession>A0A452IIS9</accession>
<dbReference type="SMART" id="SM00349">
    <property type="entry name" value="KRAB"/>
    <property type="match status" value="1"/>
</dbReference>
<dbReference type="Pfam" id="PF01352">
    <property type="entry name" value="KRAB"/>
    <property type="match status" value="1"/>
</dbReference>
<reference evidence="2" key="2">
    <citation type="submission" date="2025-08" db="UniProtKB">
        <authorList>
            <consortium name="Ensembl"/>
        </authorList>
    </citation>
    <scope>IDENTIFICATION</scope>
</reference>
<dbReference type="InterPro" id="IPR001909">
    <property type="entry name" value="KRAB"/>
</dbReference>
<dbReference type="PANTHER" id="PTHR23232:SF142">
    <property type="entry name" value="GASTRULA ZINC FINGER PROTEIN XLCGF57.1-LIKE-RELATED"/>
    <property type="match status" value="1"/>
</dbReference>
<feature type="domain" description="KRAB" evidence="1">
    <location>
        <begin position="1"/>
        <end position="54"/>
    </location>
</feature>
<dbReference type="AlphaFoldDB" id="A0A452IIS9"/>
<proteinExistence type="predicted"/>
<keyword evidence="3" id="KW-1185">Reference proteome</keyword>
<dbReference type="Gene3D" id="6.10.140.140">
    <property type="match status" value="1"/>
</dbReference>
<evidence type="ECO:0000313" key="2">
    <source>
        <dbReference type="Ensembl" id="ENSGAGP00000027771.1"/>
    </source>
</evidence>
<dbReference type="SUPFAM" id="SSF109640">
    <property type="entry name" value="KRAB domain (Kruppel-associated box)"/>
    <property type="match status" value="1"/>
</dbReference>
<sequence length="54" mass="6378">MDSEVAMYFTVDEWALLDPRQRALCRDVVQENYENVTLLGKDFHPLLPRRLKKG</sequence>
<dbReference type="Ensembl" id="ENSGAGT00000031549.1">
    <property type="protein sequence ID" value="ENSGAGP00000027771.1"/>
    <property type="gene ID" value="ENSGAGG00000020189.1"/>
</dbReference>
<dbReference type="InterPro" id="IPR050169">
    <property type="entry name" value="Krueppel_C2H2_ZnF"/>
</dbReference>
<dbReference type="PANTHER" id="PTHR23232">
    <property type="entry name" value="KRAB DOMAIN C2H2 ZINC FINGER"/>
    <property type="match status" value="1"/>
</dbReference>
<dbReference type="Proteomes" id="UP000291020">
    <property type="component" value="Unassembled WGS sequence"/>
</dbReference>
<reference evidence="2" key="3">
    <citation type="submission" date="2025-09" db="UniProtKB">
        <authorList>
            <consortium name="Ensembl"/>
        </authorList>
    </citation>
    <scope>IDENTIFICATION</scope>
</reference>
<reference evidence="3" key="1">
    <citation type="journal article" date="2017" name="PLoS ONE">
        <title>The Agassiz's desert tortoise genome provides a resource for the conservation of a threatened species.</title>
        <authorList>
            <person name="Tollis M."/>
            <person name="DeNardo D.F."/>
            <person name="Cornelius J.A."/>
            <person name="Dolby G.A."/>
            <person name="Edwards T."/>
            <person name="Henen B.T."/>
            <person name="Karl A.E."/>
            <person name="Murphy R.W."/>
            <person name="Kusumi K."/>
        </authorList>
    </citation>
    <scope>NUCLEOTIDE SEQUENCE [LARGE SCALE GENOMIC DNA]</scope>
</reference>
<organism evidence="2 3">
    <name type="scientific">Gopherus agassizii</name>
    <name type="common">Agassiz's desert tortoise</name>
    <dbReference type="NCBI Taxonomy" id="38772"/>
    <lineage>
        <taxon>Eukaryota</taxon>
        <taxon>Metazoa</taxon>
        <taxon>Chordata</taxon>
        <taxon>Craniata</taxon>
        <taxon>Vertebrata</taxon>
        <taxon>Euteleostomi</taxon>
        <taxon>Archelosauria</taxon>
        <taxon>Testudinata</taxon>
        <taxon>Testudines</taxon>
        <taxon>Cryptodira</taxon>
        <taxon>Durocryptodira</taxon>
        <taxon>Testudinoidea</taxon>
        <taxon>Testudinidae</taxon>
        <taxon>Gopherus</taxon>
    </lineage>
</organism>
<dbReference type="STRING" id="38772.ENSGAGP00000027771"/>
<name>A0A452IIS9_9SAUR</name>
<evidence type="ECO:0000313" key="3">
    <source>
        <dbReference type="Proteomes" id="UP000291020"/>
    </source>
</evidence>